<dbReference type="Pfam" id="PF00561">
    <property type="entry name" value="Abhydrolase_1"/>
    <property type="match status" value="1"/>
</dbReference>
<dbReference type="PANTHER" id="PTHR43329">
    <property type="entry name" value="EPOXIDE HYDROLASE"/>
    <property type="match status" value="1"/>
</dbReference>
<comment type="caution">
    <text evidence="2">The sequence shown here is derived from an EMBL/GenBank/DDBJ whole genome shotgun (WGS) entry which is preliminary data.</text>
</comment>
<dbReference type="AlphaFoldDB" id="A0A4T0M8Z0"/>
<evidence type="ECO:0000313" key="2">
    <source>
        <dbReference type="EMBL" id="TIC34496.1"/>
    </source>
</evidence>
<dbReference type="Proteomes" id="UP000305647">
    <property type="component" value="Unassembled WGS sequence"/>
</dbReference>
<evidence type="ECO:0000313" key="3">
    <source>
        <dbReference type="Proteomes" id="UP000305647"/>
    </source>
</evidence>
<dbReference type="InterPro" id="IPR029058">
    <property type="entry name" value="AB_hydrolase_fold"/>
</dbReference>
<dbReference type="Gene3D" id="3.40.50.1820">
    <property type="entry name" value="alpha/beta hydrolase"/>
    <property type="match status" value="1"/>
</dbReference>
<feature type="domain" description="AB hydrolase-1" evidence="1">
    <location>
        <begin position="21"/>
        <end position="121"/>
    </location>
</feature>
<dbReference type="SUPFAM" id="SSF53474">
    <property type="entry name" value="alpha/beta-Hydrolases"/>
    <property type="match status" value="1"/>
</dbReference>
<dbReference type="InterPro" id="IPR000073">
    <property type="entry name" value="AB_hydrolase_1"/>
</dbReference>
<gene>
    <name evidence="2" type="ORF">E3Q10_00230</name>
</gene>
<dbReference type="GO" id="GO:0016787">
    <property type="term" value="F:hydrolase activity"/>
    <property type="evidence" value="ECO:0007669"/>
    <property type="project" value="UniProtKB-KW"/>
</dbReference>
<proteinExistence type="predicted"/>
<protein>
    <submittedName>
        <fullName evidence="2">Alpha/beta hydrolase fold protein</fullName>
    </submittedName>
</protein>
<organism evidence="2 3">
    <name type="scientific">Wallemia mellicola</name>
    <dbReference type="NCBI Taxonomy" id="1708541"/>
    <lineage>
        <taxon>Eukaryota</taxon>
        <taxon>Fungi</taxon>
        <taxon>Dikarya</taxon>
        <taxon>Basidiomycota</taxon>
        <taxon>Wallemiomycotina</taxon>
        <taxon>Wallemiomycetes</taxon>
        <taxon>Wallemiales</taxon>
        <taxon>Wallemiaceae</taxon>
        <taxon>Wallemia</taxon>
    </lineage>
</organism>
<evidence type="ECO:0000259" key="1">
    <source>
        <dbReference type="Pfam" id="PF00561"/>
    </source>
</evidence>
<name>A0A4T0M8Z0_9BASI</name>
<accession>A0A4T0M8Z0</accession>
<dbReference type="EMBL" id="SPRO01000001">
    <property type="protein sequence ID" value="TIC34496.1"/>
    <property type="molecule type" value="Genomic_DNA"/>
</dbReference>
<keyword evidence="2" id="KW-0378">Hydrolase</keyword>
<dbReference type="PRINTS" id="PR00111">
    <property type="entry name" value="ABHYDROLASE"/>
</dbReference>
<reference evidence="2 3" key="1">
    <citation type="submission" date="2019-03" db="EMBL/GenBank/DDBJ databases">
        <title>Sequencing 25 genomes of Wallemia mellicola.</title>
        <authorList>
            <person name="Gostincar C."/>
        </authorList>
    </citation>
    <scope>NUCLEOTIDE SEQUENCE [LARGE SCALE GENOMIC DNA]</scope>
    <source>
        <strain evidence="2 3">EXF-8738</strain>
    </source>
</reference>
<sequence length="257" mass="28216">MTWATTKDNCEIYYEDKGAGPVLVFVSGFMGIADIWHNQTKELLDYRCIEHDNRGYGRSSKPESPDSYSIEQHAEDLKSVLDDAKVNGPVVLVTHSIGSAIGTAFTLAHPDMVAGIVYTAGNAYGNQFVKAGVTEKALVEGVSGPSASYRFFKNFGLNEEIAVEASKWPLHGFKGNAKALINYNPGKKEYSTISVPVLIIHGDKDIVNRLDPFATELKEPIPNAKLEVLNGVNHFPQVEAPDEVTSLIKEHLQFSYN</sequence>